<proteinExistence type="predicted"/>
<evidence type="ECO:0000313" key="4">
    <source>
        <dbReference type="EMBL" id="MBK1879055.1"/>
    </source>
</evidence>
<dbReference type="Pfam" id="PF00483">
    <property type="entry name" value="NTP_transferase"/>
    <property type="match status" value="1"/>
</dbReference>
<gene>
    <name evidence="4" type="ORF">JIN87_19375</name>
</gene>
<dbReference type="InterPro" id="IPR029044">
    <property type="entry name" value="Nucleotide-diphossugar_trans"/>
</dbReference>
<dbReference type="GO" id="GO:0016779">
    <property type="term" value="F:nucleotidyltransferase activity"/>
    <property type="evidence" value="ECO:0007669"/>
    <property type="project" value="UniProtKB-KW"/>
</dbReference>
<dbReference type="PANTHER" id="PTHR43584:SF8">
    <property type="entry name" value="N-ACETYLMURAMATE ALPHA-1-PHOSPHATE URIDYLYLTRANSFERASE"/>
    <property type="match status" value="1"/>
</dbReference>
<dbReference type="PANTHER" id="PTHR43584">
    <property type="entry name" value="NUCLEOTIDYL TRANSFERASE"/>
    <property type="match status" value="1"/>
</dbReference>
<dbReference type="EMBL" id="JAENIL010000040">
    <property type="protein sequence ID" value="MBK1879055.1"/>
    <property type="molecule type" value="Genomic_DNA"/>
</dbReference>
<comment type="caution">
    <text evidence="4">The sequence shown here is derived from an EMBL/GenBank/DDBJ whole genome shotgun (WGS) entry which is preliminary data.</text>
</comment>
<evidence type="ECO:0000256" key="2">
    <source>
        <dbReference type="ARBA" id="ARBA00022695"/>
    </source>
</evidence>
<name>A0A934RWJ0_9BACT</name>
<evidence type="ECO:0000256" key="1">
    <source>
        <dbReference type="ARBA" id="ARBA00022679"/>
    </source>
</evidence>
<sequence length="298" mass="32825">MQPTLLVLAAGMGSRFGGLKQMEPVGPNGEWILDYSVLDASRAGFGKIVFVIRKEMEAEFRKLTESKYADKIEVAYAFQEKQDTPIKVPTLSERQKPWGTGHAVYAAREHLDAPFAVINADDFYGADAFKTLANFLTDPKQQADQETYALVGYKLSNTLSEHGTVSRGVCKTDDTGSLLSIEEHSDIGYQGGDSIQAKNAASESVTLSEDTLVSLNCWGFPAGWASKLEPLFQSFLEERGAEPKSEFYLPAAVDELIRTQNARTLALPCDSRWLGVTYREDLPSVREAIAQLCSDGEY</sequence>
<accession>A0A934RWJ0</accession>
<dbReference type="InterPro" id="IPR005835">
    <property type="entry name" value="NTP_transferase_dom"/>
</dbReference>
<organism evidence="4 5">
    <name type="scientific">Pelagicoccus mobilis</name>
    <dbReference type="NCBI Taxonomy" id="415221"/>
    <lineage>
        <taxon>Bacteria</taxon>
        <taxon>Pseudomonadati</taxon>
        <taxon>Verrucomicrobiota</taxon>
        <taxon>Opitutia</taxon>
        <taxon>Puniceicoccales</taxon>
        <taxon>Pelagicoccaceae</taxon>
        <taxon>Pelagicoccus</taxon>
    </lineage>
</organism>
<keyword evidence="5" id="KW-1185">Reference proteome</keyword>
<dbReference type="Gene3D" id="3.90.550.10">
    <property type="entry name" value="Spore Coat Polysaccharide Biosynthesis Protein SpsA, Chain A"/>
    <property type="match status" value="1"/>
</dbReference>
<keyword evidence="2" id="KW-0548">Nucleotidyltransferase</keyword>
<reference evidence="4" key="1">
    <citation type="submission" date="2021-01" db="EMBL/GenBank/DDBJ databases">
        <title>Modified the classification status of verrucomicrobia.</title>
        <authorList>
            <person name="Feng X."/>
        </authorList>
    </citation>
    <scope>NUCLEOTIDE SEQUENCE</scope>
    <source>
        <strain evidence="4">KCTC 13126</strain>
    </source>
</reference>
<protein>
    <submittedName>
        <fullName evidence="4">NTP transferase domain-containing protein</fullName>
    </submittedName>
</protein>
<dbReference type="InterPro" id="IPR050065">
    <property type="entry name" value="GlmU-like"/>
</dbReference>
<feature type="domain" description="Nucleotidyl transferase" evidence="3">
    <location>
        <begin position="6"/>
        <end position="182"/>
    </location>
</feature>
<evidence type="ECO:0000259" key="3">
    <source>
        <dbReference type="Pfam" id="PF00483"/>
    </source>
</evidence>
<evidence type="ECO:0000313" key="5">
    <source>
        <dbReference type="Proteomes" id="UP000617628"/>
    </source>
</evidence>
<dbReference type="SUPFAM" id="SSF53448">
    <property type="entry name" value="Nucleotide-diphospho-sugar transferases"/>
    <property type="match status" value="1"/>
</dbReference>
<dbReference type="AlphaFoldDB" id="A0A934RWJ0"/>
<dbReference type="RefSeq" id="WP_200357268.1">
    <property type="nucleotide sequence ID" value="NZ_JAENIL010000040.1"/>
</dbReference>
<dbReference type="Proteomes" id="UP000617628">
    <property type="component" value="Unassembled WGS sequence"/>
</dbReference>
<keyword evidence="1 4" id="KW-0808">Transferase</keyword>